<dbReference type="AlphaFoldDB" id="A3IIZ5"/>
<proteinExistence type="predicted"/>
<comment type="caution">
    <text evidence="1">The sequence shown here is derived from an EMBL/GenBank/DDBJ whole genome shotgun (WGS) entry which is preliminary data.</text>
</comment>
<protein>
    <submittedName>
        <fullName evidence="1">Uncharacterized protein</fullName>
    </submittedName>
</protein>
<reference evidence="1 2" key="1">
    <citation type="submission" date="2007-03" db="EMBL/GenBank/DDBJ databases">
        <authorList>
            <person name="Stal L."/>
            <person name="Ferriera S."/>
            <person name="Johnson J."/>
            <person name="Kravitz S."/>
            <person name="Beeson K."/>
            <person name="Sutton G."/>
            <person name="Rogers Y.-H."/>
            <person name="Friedman R."/>
            <person name="Frazier M."/>
            <person name="Venter J.C."/>
        </authorList>
    </citation>
    <scope>NUCLEOTIDE SEQUENCE [LARGE SCALE GENOMIC DNA]</scope>
    <source>
        <strain evidence="1 2">CCY0110</strain>
    </source>
</reference>
<sequence>MSWLELRTSIIYCAVNTGHNGCGFLSSLQKFS</sequence>
<dbReference type="Proteomes" id="UP000003781">
    <property type="component" value="Unassembled WGS sequence"/>
</dbReference>
<keyword evidence="2" id="KW-1185">Reference proteome</keyword>
<evidence type="ECO:0000313" key="1">
    <source>
        <dbReference type="EMBL" id="EAZ93777.1"/>
    </source>
</evidence>
<gene>
    <name evidence="1" type="ORF">CY0110_18317</name>
</gene>
<organism evidence="1 2">
    <name type="scientific">Crocosphaera chwakensis CCY0110</name>
    <dbReference type="NCBI Taxonomy" id="391612"/>
    <lineage>
        <taxon>Bacteria</taxon>
        <taxon>Bacillati</taxon>
        <taxon>Cyanobacteriota</taxon>
        <taxon>Cyanophyceae</taxon>
        <taxon>Oscillatoriophycideae</taxon>
        <taxon>Chroococcales</taxon>
        <taxon>Aphanothecaceae</taxon>
        <taxon>Crocosphaera</taxon>
        <taxon>Crocosphaera chwakensis</taxon>
    </lineage>
</organism>
<name>A3IIZ5_9CHRO</name>
<accession>A3IIZ5</accession>
<evidence type="ECO:0000313" key="2">
    <source>
        <dbReference type="Proteomes" id="UP000003781"/>
    </source>
</evidence>
<dbReference type="EMBL" id="AAXW01000002">
    <property type="protein sequence ID" value="EAZ93777.1"/>
    <property type="molecule type" value="Genomic_DNA"/>
</dbReference>